<protein>
    <recommendedName>
        <fullName evidence="4">Integral membrane protein</fullName>
    </recommendedName>
</protein>
<sequence length="117" mass="12334">MAPNQLLAANQTYQLTGPGIPVTNATTQFETYAGQLVGALTIVAVLFFVAQIIFAGYAFISSQGDEKAMKTTRKRLTEAVLGLTVVVIAVGLGSLLAMLLGIPNVLDINSMFVKMGL</sequence>
<reference evidence="3" key="1">
    <citation type="submission" date="2017-09" db="EMBL/GenBank/DDBJ databases">
        <title>Depth-based differentiation of microbial function through sediment-hosted aquifers and enrichment of novel symbionts in the deep terrestrial subsurface.</title>
        <authorList>
            <person name="Probst A.J."/>
            <person name="Ladd B."/>
            <person name="Jarett J.K."/>
            <person name="Geller-Mcgrath D.E."/>
            <person name="Sieber C.M.K."/>
            <person name="Emerson J.B."/>
            <person name="Anantharaman K."/>
            <person name="Thomas B.C."/>
            <person name="Malmstrom R."/>
            <person name="Stieglmeier M."/>
            <person name="Klingl A."/>
            <person name="Woyke T."/>
            <person name="Ryan C.M."/>
            <person name="Banfield J.F."/>
        </authorList>
    </citation>
    <scope>NUCLEOTIDE SEQUENCE [LARGE SCALE GENOMIC DNA]</scope>
</reference>
<keyword evidence="1" id="KW-1133">Transmembrane helix</keyword>
<evidence type="ECO:0008006" key="4">
    <source>
        <dbReference type="Google" id="ProtNLM"/>
    </source>
</evidence>
<dbReference type="EMBL" id="PEVB01000074">
    <property type="protein sequence ID" value="PIV07318.1"/>
    <property type="molecule type" value="Genomic_DNA"/>
</dbReference>
<accession>A0A2M7BP91</accession>
<organism evidence="2 3">
    <name type="scientific">Candidatus Shapirobacteria bacterium CG03_land_8_20_14_0_80_35_14</name>
    <dbReference type="NCBI Taxonomy" id="1974878"/>
    <lineage>
        <taxon>Bacteria</taxon>
        <taxon>Candidatus Shapironibacteriota</taxon>
    </lineage>
</organism>
<feature type="transmembrane region" description="Helical" evidence="1">
    <location>
        <begin position="80"/>
        <end position="102"/>
    </location>
</feature>
<dbReference type="Proteomes" id="UP000229191">
    <property type="component" value="Unassembled WGS sequence"/>
</dbReference>
<keyword evidence="1" id="KW-0472">Membrane</keyword>
<gene>
    <name evidence="2" type="ORF">COS53_02690</name>
</gene>
<dbReference type="AlphaFoldDB" id="A0A2M7BP91"/>
<evidence type="ECO:0000313" key="3">
    <source>
        <dbReference type="Proteomes" id="UP000229191"/>
    </source>
</evidence>
<proteinExistence type="predicted"/>
<evidence type="ECO:0000313" key="2">
    <source>
        <dbReference type="EMBL" id="PIV07318.1"/>
    </source>
</evidence>
<feature type="transmembrane region" description="Helical" evidence="1">
    <location>
        <begin position="36"/>
        <end position="60"/>
    </location>
</feature>
<comment type="caution">
    <text evidence="2">The sequence shown here is derived from an EMBL/GenBank/DDBJ whole genome shotgun (WGS) entry which is preliminary data.</text>
</comment>
<keyword evidence="1" id="KW-0812">Transmembrane</keyword>
<name>A0A2M7BP91_9BACT</name>
<evidence type="ECO:0000256" key="1">
    <source>
        <dbReference type="SAM" id="Phobius"/>
    </source>
</evidence>